<dbReference type="SUPFAM" id="SSF54909">
    <property type="entry name" value="Dimeric alpha+beta barrel"/>
    <property type="match status" value="1"/>
</dbReference>
<reference evidence="3 4" key="1">
    <citation type="submission" date="2016-10" db="EMBL/GenBank/DDBJ databases">
        <authorList>
            <person name="de Groot N.N."/>
        </authorList>
    </citation>
    <scope>NUCLEOTIDE SEQUENCE [LARGE SCALE GENOMIC DNA]</scope>
    <source>
        <strain evidence="3 4">DSM 19938</strain>
    </source>
</reference>
<dbReference type="Proteomes" id="UP000199532">
    <property type="component" value="Unassembled WGS sequence"/>
</dbReference>
<protein>
    <submittedName>
        <fullName evidence="3">Uncharacterized conserved protein YciI, contains a putative active-site phosphohistidine</fullName>
    </submittedName>
</protein>
<evidence type="ECO:0000313" key="3">
    <source>
        <dbReference type="EMBL" id="SEI58761.1"/>
    </source>
</evidence>
<accession>A0A1H6RSN7</accession>
<evidence type="ECO:0000313" key="4">
    <source>
        <dbReference type="Proteomes" id="UP000199532"/>
    </source>
</evidence>
<dbReference type="InterPro" id="IPR005545">
    <property type="entry name" value="YCII"/>
</dbReference>
<dbReference type="PANTHER" id="PTHR37828:SF1">
    <property type="entry name" value="YCII-RELATED DOMAIN-CONTAINING PROTEIN"/>
    <property type="match status" value="1"/>
</dbReference>
<name>A0A1H6RSN7_9BACT</name>
<organism evidence="3 4">
    <name type="scientific">Dyadobacter koreensis</name>
    <dbReference type="NCBI Taxonomy" id="408657"/>
    <lineage>
        <taxon>Bacteria</taxon>
        <taxon>Pseudomonadati</taxon>
        <taxon>Bacteroidota</taxon>
        <taxon>Cytophagia</taxon>
        <taxon>Cytophagales</taxon>
        <taxon>Spirosomataceae</taxon>
        <taxon>Dyadobacter</taxon>
    </lineage>
</organism>
<comment type="similarity">
    <text evidence="1">Belongs to the YciI family.</text>
</comment>
<dbReference type="OrthoDB" id="9814407at2"/>
<dbReference type="EMBL" id="FNXY01000002">
    <property type="protein sequence ID" value="SEI58761.1"/>
    <property type="molecule type" value="Genomic_DNA"/>
</dbReference>
<keyword evidence="4" id="KW-1185">Reference proteome</keyword>
<dbReference type="STRING" id="408657.SAMN04487995_1506"/>
<dbReference type="Pfam" id="PF03795">
    <property type="entry name" value="YCII"/>
    <property type="match status" value="1"/>
</dbReference>
<dbReference type="PANTHER" id="PTHR37828">
    <property type="entry name" value="GSR2449 PROTEIN"/>
    <property type="match status" value="1"/>
</dbReference>
<dbReference type="AlphaFoldDB" id="A0A1H6RSN7"/>
<evidence type="ECO:0000259" key="2">
    <source>
        <dbReference type="Pfam" id="PF03795"/>
    </source>
</evidence>
<evidence type="ECO:0000256" key="1">
    <source>
        <dbReference type="ARBA" id="ARBA00007689"/>
    </source>
</evidence>
<dbReference type="Gene3D" id="3.30.70.1060">
    <property type="entry name" value="Dimeric alpha+beta barrel"/>
    <property type="match status" value="1"/>
</dbReference>
<sequence>MFIINLTYIVPLEELDKHMAAHVRYLKKYYRKNVFVASGRKVPREGGIILALAESEDEVNKIISEDPFYKLKLAEFEITHFLTSQYHPDLKTLLKGKQASG</sequence>
<dbReference type="RefSeq" id="WP_090334075.1">
    <property type="nucleotide sequence ID" value="NZ_FNXY01000002.1"/>
</dbReference>
<dbReference type="InterPro" id="IPR011008">
    <property type="entry name" value="Dimeric_a/b-barrel"/>
</dbReference>
<proteinExistence type="inferred from homology"/>
<feature type="domain" description="YCII-related" evidence="2">
    <location>
        <begin position="1"/>
        <end position="81"/>
    </location>
</feature>
<gene>
    <name evidence="3" type="ORF">SAMN04487995_1506</name>
</gene>